<evidence type="ECO:0000256" key="3">
    <source>
        <dbReference type="ARBA" id="ARBA00022723"/>
    </source>
</evidence>
<dbReference type="InterPro" id="IPR048445">
    <property type="entry name" value="DncV-like_NTFase"/>
</dbReference>
<dbReference type="Pfam" id="PF21654">
    <property type="entry name" value="DncV-like_NTFase"/>
    <property type="match status" value="1"/>
</dbReference>
<dbReference type="GO" id="GO:0009117">
    <property type="term" value="P:nucleotide metabolic process"/>
    <property type="evidence" value="ECO:0007669"/>
    <property type="project" value="UniProtKB-KW"/>
</dbReference>
<keyword evidence="4" id="KW-0547">Nucleotide-binding</keyword>
<evidence type="ECO:0000256" key="4">
    <source>
        <dbReference type="ARBA" id="ARBA00022741"/>
    </source>
</evidence>
<dbReference type="GO" id="GO:0051607">
    <property type="term" value="P:defense response to virus"/>
    <property type="evidence" value="ECO:0007669"/>
    <property type="project" value="UniProtKB-KW"/>
</dbReference>
<name>A0AAU9BPI2_9ENTR</name>
<keyword evidence="3" id="KW-0479">Metal-binding</keyword>
<keyword evidence="5" id="KW-0067">ATP-binding</keyword>
<evidence type="ECO:0000313" key="12">
    <source>
        <dbReference type="EMBL" id="BCL43718.1"/>
    </source>
</evidence>
<evidence type="ECO:0000313" key="13">
    <source>
        <dbReference type="Proteomes" id="UP000595858"/>
    </source>
</evidence>
<gene>
    <name evidence="12" type="ORF">OIPHN260_32200</name>
</gene>
<keyword evidence="7" id="KW-0546">Nucleotide metabolism</keyword>
<evidence type="ECO:0000256" key="8">
    <source>
        <dbReference type="ARBA" id="ARBA00023118"/>
    </source>
</evidence>
<dbReference type="GO" id="GO:0046872">
    <property type="term" value="F:metal ion binding"/>
    <property type="evidence" value="ECO:0007669"/>
    <property type="project" value="UniProtKB-KW"/>
</dbReference>
<protein>
    <recommendedName>
        <fullName evidence="9">Cyclic GMP-AMP synthase</fullName>
    </recommendedName>
</protein>
<dbReference type="GO" id="GO:0016779">
    <property type="term" value="F:nucleotidyltransferase activity"/>
    <property type="evidence" value="ECO:0007669"/>
    <property type="project" value="UniProtKB-KW"/>
</dbReference>
<accession>A0AAU9BPI2</accession>
<dbReference type="GO" id="GO:0005524">
    <property type="term" value="F:ATP binding"/>
    <property type="evidence" value="ECO:0007669"/>
    <property type="project" value="UniProtKB-KW"/>
</dbReference>
<dbReference type="Proteomes" id="UP000595858">
    <property type="component" value="Chromosome"/>
</dbReference>
<evidence type="ECO:0000256" key="7">
    <source>
        <dbReference type="ARBA" id="ARBA00023080"/>
    </source>
</evidence>
<reference evidence="12" key="1">
    <citation type="journal article" date="2020" name="J Glob Antimicrob Resist">
        <title>Genomic characterization of clinical Enterobacter roggenkampii co-harboring blaIMP-1- and blaGES-5-encoding IncP6 and mcr-9-encoding IncHI2 plasmids isolated in Japan.</title>
        <authorList>
            <person name="Umeda K."/>
            <person name="Nakamura H."/>
            <person name="Fukuda A."/>
            <person name="Matsumoto Y."/>
            <person name="Motooka D."/>
            <person name="Nakamura S."/>
            <person name="Yasui Y."/>
            <person name="Yoshida H."/>
            <person name="Kawahara R."/>
        </authorList>
    </citation>
    <scope>NUCLEOTIDE SEQUENCE</scope>
    <source>
        <strain evidence="12">OIPH-N260</strain>
    </source>
</reference>
<keyword evidence="1" id="KW-0808">Transferase</keyword>
<organism evidence="12 13">
    <name type="scientific">Enterobacter roggenkampii</name>
    <dbReference type="NCBI Taxonomy" id="1812935"/>
    <lineage>
        <taxon>Bacteria</taxon>
        <taxon>Pseudomonadati</taxon>
        <taxon>Pseudomonadota</taxon>
        <taxon>Gammaproteobacteria</taxon>
        <taxon>Enterobacterales</taxon>
        <taxon>Enterobacteriaceae</taxon>
        <taxon>Enterobacter</taxon>
        <taxon>Enterobacter cloacae complex</taxon>
    </lineage>
</organism>
<feature type="domain" description="Cyclic GMP-AMP synthase DncV-like nucleotidyltransferase" evidence="11">
    <location>
        <begin position="53"/>
        <end position="138"/>
    </location>
</feature>
<dbReference type="EMBL" id="AP023447">
    <property type="protein sequence ID" value="BCL43718.1"/>
    <property type="molecule type" value="Genomic_DNA"/>
</dbReference>
<evidence type="ECO:0000256" key="6">
    <source>
        <dbReference type="ARBA" id="ARBA00022842"/>
    </source>
</evidence>
<evidence type="ECO:0000256" key="2">
    <source>
        <dbReference type="ARBA" id="ARBA00022695"/>
    </source>
</evidence>
<evidence type="ECO:0000256" key="10">
    <source>
        <dbReference type="ARBA" id="ARBA00048304"/>
    </source>
</evidence>
<evidence type="ECO:0000256" key="9">
    <source>
        <dbReference type="ARBA" id="ARBA00044145"/>
    </source>
</evidence>
<proteinExistence type="predicted"/>
<keyword evidence="8" id="KW-0051">Antiviral defense</keyword>
<evidence type="ECO:0000256" key="5">
    <source>
        <dbReference type="ARBA" id="ARBA00022840"/>
    </source>
</evidence>
<keyword evidence="6" id="KW-0460">Magnesium</keyword>
<evidence type="ECO:0000256" key="1">
    <source>
        <dbReference type="ARBA" id="ARBA00022679"/>
    </source>
</evidence>
<sequence length="351" mass="39657">MTIIDCNKEMKGYHSEEVNLSNAEQAEMRSRRDNGRTRLQNGLTKAGHPLPKKFSSQGSYAMRTMVQDDACDYDIDDGAYFDKEDLKNAEGDYLSALDVRKRVKKALKDDRLAYDAVVKTNCVRQEYPDGYHIDIPIYRTTCSKDIWGNDVIEYELASGDEWTKSDARKVTSWYNDAVGNELKTGESDTSQMRRITKLTKKMARSRNAWKKKTTSGICISKLVVDNFIACPNRDDDALRDTWQAIKLQLDVSQRIAHPVFTDKNLAEEDDECVIFFRGCLGDALEVLKVLDEHDCTSKKAGEAWDEVFNTTYFSAQFTTTSKSLLRPAVAASTTLSFPSHPVQPNKSSGFA</sequence>
<dbReference type="RefSeq" id="WP_052684060.1">
    <property type="nucleotide sequence ID" value="NZ_AP023447.1"/>
</dbReference>
<keyword evidence="2" id="KW-0548">Nucleotidyltransferase</keyword>
<dbReference type="AlphaFoldDB" id="A0AAU9BPI2"/>
<comment type="catalytic activity">
    <reaction evidence="10">
        <text>GTP + ATP = 3',3'-cGAMP + 2 diphosphate</text>
        <dbReference type="Rhea" id="RHEA:35647"/>
        <dbReference type="ChEBI" id="CHEBI:30616"/>
        <dbReference type="ChEBI" id="CHEBI:33019"/>
        <dbReference type="ChEBI" id="CHEBI:37565"/>
        <dbReference type="ChEBI" id="CHEBI:71501"/>
    </reaction>
    <physiologicalReaction direction="left-to-right" evidence="10">
        <dbReference type="Rhea" id="RHEA:35648"/>
    </physiologicalReaction>
</comment>
<evidence type="ECO:0000259" key="11">
    <source>
        <dbReference type="Pfam" id="PF21654"/>
    </source>
</evidence>